<dbReference type="Gene3D" id="2.30.29.30">
    <property type="entry name" value="Pleckstrin-homology domain (PH domain)/Phosphotyrosine-binding domain (PTB)"/>
    <property type="match status" value="1"/>
</dbReference>
<protein>
    <recommendedName>
        <fullName evidence="1">GRAM domain-containing protein</fullName>
    </recommendedName>
</protein>
<sequence>MKIELLDNEKIIKEGMATRYSGNRLLWTGALYLTNQRISFVTHPLNFQRYSITVPLEQISTVELVYNYRIFPHGFRLNLHTGENLHFSGWNRKLWIKTIRQAITKKSTAA</sequence>
<gene>
    <name evidence="2" type="ORF">COW24_04130</name>
</gene>
<evidence type="ECO:0000313" key="2">
    <source>
        <dbReference type="EMBL" id="PIW36724.1"/>
    </source>
</evidence>
<feature type="domain" description="GRAM" evidence="1">
    <location>
        <begin position="3"/>
        <end position="88"/>
    </location>
</feature>
<name>A0A2M7H3E5_9BACT</name>
<proteinExistence type="predicted"/>
<dbReference type="AlphaFoldDB" id="A0A2M7H3E5"/>
<dbReference type="Pfam" id="PF02893">
    <property type="entry name" value="GRAM"/>
    <property type="match status" value="1"/>
</dbReference>
<dbReference type="InterPro" id="IPR004182">
    <property type="entry name" value="GRAM"/>
</dbReference>
<dbReference type="Proteomes" id="UP000230292">
    <property type="component" value="Unassembled WGS sequence"/>
</dbReference>
<organism evidence="2 3">
    <name type="scientific">Candidatus Kerfeldbacteria bacterium CG15_BIG_FIL_POST_REV_8_21_14_020_45_12</name>
    <dbReference type="NCBI Taxonomy" id="2014247"/>
    <lineage>
        <taxon>Bacteria</taxon>
        <taxon>Candidatus Kerfeldiibacteriota</taxon>
    </lineage>
</organism>
<dbReference type="EMBL" id="PFGC01000042">
    <property type="protein sequence ID" value="PIW36724.1"/>
    <property type="molecule type" value="Genomic_DNA"/>
</dbReference>
<dbReference type="InterPro" id="IPR011993">
    <property type="entry name" value="PH-like_dom_sf"/>
</dbReference>
<comment type="caution">
    <text evidence="2">The sequence shown here is derived from an EMBL/GenBank/DDBJ whole genome shotgun (WGS) entry which is preliminary data.</text>
</comment>
<evidence type="ECO:0000313" key="3">
    <source>
        <dbReference type="Proteomes" id="UP000230292"/>
    </source>
</evidence>
<reference evidence="2 3" key="1">
    <citation type="submission" date="2017-09" db="EMBL/GenBank/DDBJ databases">
        <title>Depth-based differentiation of microbial function through sediment-hosted aquifers and enrichment of novel symbionts in the deep terrestrial subsurface.</title>
        <authorList>
            <person name="Probst A.J."/>
            <person name="Ladd B."/>
            <person name="Jarett J.K."/>
            <person name="Geller-Mcgrath D.E."/>
            <person name="Sieber C.M."/>
            <person name="Emerson J.B."/>
            <person name="Anantharaman K."/>
            <person name="Thomas B.C."/>
            <person name="Malmstrom R."/>
            <person name="Stieglmeier M."/>
            <person name="Klingl A."/>
            <person name="Woyke T."/>
            <person name="Ryan C.M."/>
            <person name="Banfield J.F."/>
        </authorList>
    </citation>
    <scope>NUCLEOTIDE SEQUENCE [LARGE SCALE GENOMIC DNA]</scope>
    <source>
        <strain evidence="2">CG15_BIG_FIL_POST_REV_8_21_14_020_45_12</strain>
    </source>
</reference>
<evidence type="ECO:0000259" key="1">
    <source>
        <dbReference type="Pfam" id="PF02893"/>
    </source>
</evidence>
<accession>A0A2M7H3E5</accession>
<dbReference type="SUPFAM" id="SSF50729">
    <property type="entry name" value="PH domain-like"/>
    <property type="match status" value="1"/>
</dbReference>